<comment type="catalytic activity">
    <reaction evidence="8">
        <text>L-threonyl-[protein] + ATP = O-phospho-L-threonyl-[protein] + ADP + H(+)</text>
        <dbReference type="Rhea" id="RHEA:46608"/>
        <dbReference type="Rhea" id="RHEA-COMP:11060"/>
        <dbReference type="Rhea" id="RHEA-COMP:11605"/>
        <dbReference type="ChEBI" id="CHEBI:15378"/>
        <dbReference type="ChEBI" id="CHEBI:30013"/>
        <dbReference type="ChEBI" id="CHEBI:30616"/>
        <dbReference type="ChEBI" id="CHEBI:61977"/>
        <dbReference type="ChEBI" id="CHEBI:456216"/>
        <dbReference type="EC" id="2.7.11.1"/>
    </reaction>
</comment>
<keyword evidence="5" id="KW-0547">Nucleotide-binding</keyword>
<evidence type="ECO:0000256" key="5">
    <source>
        <dbReference type="ARBA" id="ARBA00022741"/>
    </source>
</evidence>
<dbReference type="EMBL" id="SRMA01026284">
    <property type="protein sequence ID" value="TRY85412.1"/>
    <property type="molecule type" value="Genomic_DNA"/>
</dbReference>
<evidence type="ECO:0000259" key="11">
    <source>
        <dbReference type="PROSITE" id="PS50011"/>
    </source>
</evidence>
<feature type="region of interest" description="Disordered" evidence="10">
    <location>
        <begin position="526"/>
        <end position="567"/>
    </location>
</feature>
<organism evidence="12 13">
    <name type="scientific">Danionella cerebrum</name>
    <dbReference type="NCBI Taxonomy" id="2873325"/>
    <lineage>
        <taxon>Eukaryota</taxon>
        <taxon>Metazoa</taxon>
        <taxon>Chordata</taxon>
        <taxon>Craniata</taxon>
        <taxon>Vertebrata</taxon>
        <taxon>Euteleostomi</taxon>
        <taxon>Actinopterygii</taxon>
        <taxon>Neopterygii</taxon>
        <taxon>Teleostei</taxon>
        <taxon>Ostariophysi</taxon>
        <taxon>Cypriniformes</taxon>
        <taxon>Danionidae</taxon>
        <taxon>Danioninae</taxon>
        <taxon>Danionella</taxon>
    </lineage>
</organism>
<feature type="non-terminal residue" evidence="12">
    <location>
        <position position="1"/>
    </location>
</feature>
<feature type="domain" description="Protein kinase" evidence="11">
    <location>
        <begin position="150"/>
        <end position="402"/>
    </location>
</feature>
<feature type="region of interest" description="Disordered" evidence="10">
    <location>
        <begin position="1035"/>
        <end position="1054"/>
    </location>
</feature>
<comment type="caution">
    <text evidence="12">The sequence shown here is derived from an EMBL/GenBank/DDBJ whole genome shotgun (WGS) entry which is preliminary data.</text>
</comment>
<dbReference type="Gene3D" id="1.10.510.10">
    <property type="entry name" value="Transferase(Phosphotransferase) domain 1"/>
    <property type="match status" value="3"/>
</dbReference>
<evidence type="ECO:0000256" key="7">
    <source>
        <dbReference type="ARBA" id="ARBA00022840"/>
    </source>
</evidence>
<feature type="region of interest" description="Disordered" evidence="10">
    <location>
        <begin position="24"/>
        <end position="75"/>
    </location>
</feature>
<dbReference type="EC" id="2.7.11.1" evidence="2"/>
<dbReference type="PANTHER" id="PTHR22984:SF11">
    <property type="entry name" value="AURORA KINASE-RELATED"/>
    <property type="match status" value="1"/>
</dbReference>
<dbReference type="Pfam" id="PF00069">
    <property type="entry name" value="Pkinase"/>
    <property type="match status" value="3"/>
</dbReference>
<feature type="domain" description="Protein kinase" evidence="11">
    <location>
        <begin position="580"/>
        <end position="850"/>
    </location>
</feature>
<dbReference type="PROSITE" id="PS50011">
    <property type="entry name" value="PROTEIN_KINASE_DOM"/>
    <property type="match status" value="3"/>
</dbReference>
<dbReference type="FunFam" id="1.10.510.10:FF:000649">
    <property type="entry name" value="Si:dkey-34d22.3"/>
    <property type="match status" value="1"/>
</dbReference>
<keyword evidence="13" id="KW-1185">Reference proteome</keyword>
<evidence type="ECO:0000256" key="1">
    <source>
        <dbReference type="ARBA" id="ARBA00005505"/>
    </source>
</evidence>
<feature type="domain" description="Protein kinase" evidence="11">
    <location>
        <begin position="1028"/>
        <end position="1305"/>
    </location>
</feature>
<evidence type="ECO:0000256" key="9">
    <source>
        <dbReference type="ARBA" id="ARBA00048679"/>
    </source>
</evidence>
<proteinExistence type="inferred from homology"/>
<dbReference type="SUPFAM" id="SSF56112">
    <property type="entry name" value="Protein kinase-like (PK-like)"/>
    <property type="match status" value="3"/>
</dbReference>
<evidence type="ECO:0000256" key="8">
    <source>
        <dbReference type="ARBA" id="ARBA00047899"/>
    </source>
</evidence>
<keyword evidence="6" id="KW-0418">Kinase</keyword>
<evidence type="ECO:0000256" key="2">
    <source>
        <dbReference type="ARBA" id="ARBA00012513"/>
    </source>
</evidence>
<evidence type="ECO:0000256" key="4">
    <source>
        <dbReference type="ARBA" id="ARBA00022679"/>
    </source>
</evidence>
<dbReference type="STRING" id="623744.A0A553Q676"/>
<dbReference type="GO" id="GO:0043066">
    <property type="term" value="P:negative regulation of apoptotic process"/>
    <property type="evidence" value="ECO:0007669"/>
    <property type="project" value="TreeGrafter"/>
</dbReference>
<dbReference type="GO" id="GO:0005524">
    <property type="term" value="F:ATP binding"/>
    <property type="evidence" value="ECO:0007669"/>
    <property type="project" value="UniProtKB-KW"/>
</dbReference>
<dbReference type="Gene3D" id="3.30.200.20">
    <property type="entry name" value="Phosphorylase Kinase, domain 1"/>
    <property type="match status" value="3"/>
</dbReference>
<keyword evidence="3" id="KW-0723">Serine/threonine-protein kinase</keyword>
<feature type="region of interest" description="Disordered" evidence="10">
    <location>
        <begin position="96"/>
        <end position="136"/>
    </location>
</feature>
<dbReference type="InterPro" id="IPR011009">
    <property type="entry name" value="Kinase-like_dom_sf"/>
</dbReference>
<feature type="compositionally biased region" description="Basic and acidic residues" evidence="10">
    <location>
        <begin position="55"/>
        <end position="75"/>
    </location>
</feature>
<feature type="region of interest" description="Disordered" evidence="10">
    <location>
        <begin position="457"/>
        <end position="504"/>
    </location>
</feature>
<keyword evidence="7" id="KW-0067">ATP-binding</keyword>
<dbReference type="InterPro" id="IPR051138">
    <property type="entry name" value="PIM_Ser/Thr_kinase"/>
</dbReference>
<dbReference type="Proteomes" id="UP000316079">
    <property type="component" value="Unassembled WGS sequence"/>
</dbReference>
<dbReference type="GO" id="GO:0005737">
    <property type="term" value="C:cytoplasm"/>
    <property type="evidence" value="ECO:0007669"/>
    <property type="project" value="TreeGrafter"/>
</dbReference>
<dbReference type="GO" id="GO:0007346">
    <property type="term" value="P:regulation of mitotic cell cycle"/>
    <property type="evidence" value="ECO:0007669"/>
    <property type="project" value="TreeGrafter"/>
</dbReference>
<feature type="compositionally biased region" description="Pro residues" evidence="10">
    <location>
        <begin position="538"/>
        <end position="549"/>
    </location>
</feature>
<dbReference type="InterPro" id="IPR000719">
    <property type="entry name" value="Prot_kinase_dom"/>
</dbReference>
<evidence type="ECO:0000256" key="6">
    <source>
        <dbReference type="ARBA" id="ARBA00022777"/>
    </source>
</evidence>
<evidence type="ECO:0000256" key="3">
    <source>
        <dbReference type="ARBA" id="ARBA00022527"/>
    </source>
</evidence>
<sequence>KPQGVPRRGRRGICAFFRRARKLFRRSGEPAPSAPQAEPEPVPGPSGLQSSVKAVEADSEHSDTAVPHHEASREVPRRGRRGFCAFCKRARKFFRRSREPAPSQAEPEPVPGPSGLPPSKSIEEAGSEQASESAAVSDYEASRGNLKAIYAFQERLAEGSFGVVYKATRGSDWLEVAIKRVSSPGKDYIVVPDHTVPLYREVALMVKLRRSPVCPYVMEMFEWFDTGDSLYMVMEFPQQFVSLKEFIHEDQGFLAYFHCRPIMRQLVQAVQHCISRGIFHNNINLQNILVNDVDRVPMIKLIGFDSARLVDEDGFDSRTYDGAPQFQPPEALGRLKYHAVPTNVWFLGIILLVLKTSELPFRSVKDVFIGTIRGLAGVLSHCLRRRPEERPTLEELSQHRWITWQVKGHWSRSTVANGQHGALGFTERSLRVVMSFSGFLLCSKDMDWRARKLFRRSGEPAPSAPQAEPEPVPGPSGLQSSVKAVEADSEHSDTAVPHHEASREVPRRGRRGFCAFCKRARKFFRRSREPAPSQAEPEPVPGPSGPPPSKSIEEAGSEQASESAAVSDYEASRGNLKAIYAFQERLAEGSFGVVYKATRGSDWLEVAIKRVSSPGKDYIVVPDHTIPLYREVALMVKLRRSPVCPYVMEMFEWFDTGDSLYMVMEFPQQFVSLKEFIHEDQGFLAYFHCRPIMRQLVQAVQHCISRGIFHNNINLQNILVNDVDRVPMIKLIGFDSARLVDEDGFDSRTYDGSPQFQPPEALGRLKYHAVPTNVWFLGIILLVLKTSELPFRSVKDVFIGTIRGLAGVLSRSLHIVYNAVIQRQNQWIHWFQVKGHWSRSTVANGQHGALGFTERSLRVGMSFSGEFPDEAGEESVLSSGEHKGFSGDQESLLLFLLPLLLKQNPSRSPDHLGSRVQRMQWQPVQNVQTLQSRMMELAEEFPDEAGEGSVLSSGEHKGFSGDQESLLLFLLPLLLKQNLSRSQDHLGSRGQRIQGQPVLNGLLPSQMTTERLKWFPDEARDKSLHSSGEKLEHFGDQENQKLSQSQGHLDSKVQRTQRRLAQLQTLQSLIMSLAEVAVKSVSNPPADSYIFVPDHPKPLYGEVALLVMLRRPPVCPYVIKMLDWFDMGGSLSIVMEYPESCMSLKEFIRKKIGLPISNGYIIMRQLIKAVQFCLHRRVFHNDINLQNILVYVKPVPKIKLIGFNSARLLDEDGYDASTYNGDPRYMPPEVFAMRRYHAVPTSVWFMGIIYYAILKGQLPFHSIKEIFFGPIQYLPSMSSRCEYLLKMCLRPRADMRPTLEELLEH</sequence>
<feature type="compositionally biased region" description="Basic and acidic residues" evidence="10">
    <location>
        <begin position="485"/>
        <end position="504"/>
    </location>
</feature>
<keyword evidence="4" id="KW-0808">Transferase</keyword>
<dbReference type="PANTHER" id="PTHR22984">
    <property type="entry name" value="SERINE/THREONINE-PROTEIN KINASE PIM"/>
    <property type="match status" value="1"/>
</dbReference>
<comment type="similarity">
    <text evidence="1">Belongs to the protein kinase superfamily. CAMK Ser/Thr protein kinase family. PIM subfamily.</text>
</comment>
<protein>
    <recommendedName>
        <fullName evidence="2">non-specific serine/threonine protein kinase</fullName>
        <ecNumber evidence="2">2.7.11.1</ecNumber>
    </recommendedName>
</protein>
<accession>A0A553Q676</accession>
<name>A0A553Q676_9TELE</name>
<reference evidence="12 13" key="1">
    <citation type="journal article" date="2019" name="Sci. Data">
        <title>Hybrid genome assembly and annotation of Danionella translucida.</title>
        <authorList>
            <person name="Kadobianskyi M."/>
            <person name="Schulze L."/>
            <person name="Schuelke M."/>
            <person name="Judkewitz B."/>
        </authorList>
    </citation>
    <scope>NUCLEOTIDE SEQUENCE [LARGE SCALE GENOMIC DNA]</scope>
    <source>
        <strain evidence="12 13">Bolton</strain>
    </source>
</reference>
<dbReference type="GO" id="GO:0004674">
    <property type="term" value="F:protein serine/threonine kinase activity"/>
    <property type="evidence" value="ECO:0007669"/>
    <property type="project" value="UniProtKB-KW"/>
</dbReference>
<dbReference type="OrthoDB" id="8596411at2759"/>
<evidence type="ECO:0000313" key="13">
    <source>
        <dbReference type="Proteomes" id="UP000316079"/>
    </source>
</evidence>
<evidence type="ECO:0000313" key="12">
    <source>
        <dbReference type="EMBL" id="TRY85412.1"/>
    </source>
</evidence>
<gene>
    <name evidence="12" type="ORF">DNTS_016099</name>
</gene>
<comment type="catalytic activity">
    <reaction evidence="9">
        <text>L-seryl-[protein] + ATP = O-phospho-L-seryl-[protein] + ADP + H(+)</text>
        <dbReference type="Rhea" id="RHEA:17989"/>
        <dbReference type="Rhea" id="RHEA-COMP:9863"/>
        <dbReference type="Rhea" id="RHEA-COMP:11604"/>
        <dbReference type="ChEBI" id="CHEBI:15378"/>
        <dbReference type="ChEBI" id="CHEBI:29999"/>
        <dbReference type="ChEBI" id="CHEBI:30616"/>
        <dbReference type="ChEBI" id="CHEBI:83421"/>
        <dbReference type="ChEBI" id="CHEBI:456216"/>
        <dbReference type="EC" id="2.7.11.1"/>
    </reaction>
</comment>
<evidence type="ECO:0000256" key="10">
    <source>
        <dbReference type="SAM" id="MobiDB-lite"/>
    </source>
</evidence>